<evidence type="ECO:0000313" key="3">
    <source>
        <dbReference type="EMBL" id="PHQ49416.1"/>
    </source>
</evidence>
<evidence type="ECO:0000256" key="2">
    <source>
        <dbReference type="SAM" id="Phobius"/>
    </source>
</evidence>
<organism evidence="3 4">
    <name type="scientific">Streptomyces cinnamoneus</name>
    <name type="common">Streptoverticillium cinnamoneum</name>
    <dbReference type="NCBI Taxonomy" id="53446"/>
    <lineage>
        <taxon>Bacteria</taxon>
        <taxon>Bacillati</taxon>
        <taxon>Actinomycetota</taxon>
        <taxon>Actinomycetes</taxon>
        <taxon>Kitasatosporales</taxon>
        <taxon>Streptomycetaceae</taxon>
        <taxon>Streptomyces</taxon>
        <taxon>Streptomyces cinnamoneus group</taxon>
    </lineage>
</organism>
<gene>
    <name evidence="3" type="ORF">BLA24_25585</name>
</gene>
<keyword evidence="4" id="KW-1185">Reference proteome</keyword>
<accession>A0A2G1XDW0</accession>
<keyword evidence="2" id="KW-1133">Transmembrane helix</keyword>
<dbReference type="EMBL" id="NHZO01000154">
    <property type="protein sequence ID" value="PHQ49416.1"/>
    <property type="molecule type" value="Genomic_DNA"/>
</dbReference>
<comment type="caution">
    <text evidence="3">The sequence shown here is derived from an EMBL/GenBank/DDBJ whole genome shotgun (WGS) entry which is preliminary data.</text>
</comment>
<keyword evidence="2" id="KW-0812">Transmembrane</keyword>
<proteinExistence type="predicted"/>
<feature type="compositionally biased region" description="Basic and acidic residues" evidence="1">
    <location>
        <begin position="1"/>
        <end position="20"/>
    </location>
</feature>
<dbReference type="Proteomes" id="UP000222531">
    <property type="component" value="Unassembled WGS sequence"/>
</dbReference>
<evidence type="ECO:0000256" key="1">
    <source>
        <dbReference type="SAM" id="MobiDB-lite"/>
    </source>
</evidence>
<keyword evidence="2" id="KW-0472">Membrane</keyword>
<name>A0A2G1XDW0_STRCJ</name>
<dbReference type="AlphaFoldDB" id="A0A2G1XDW0"/>
<sequence length="179" mass="19159">MAADRMDPADRVDPADRMDPADPTPPPPSRSRARKWLVALVVTVVLGGLAYWVAGVRRALDEGPQRRAVACSKAMSTIGWELPESASDQACTSLTGLRGGTWSGTFRMARADVRPWLASLPGKHGAVDGAAPDGVVEREDGLTLRVEEPPGTPQADEVRVRVHGEGRDGAVVSFETFDF</sequence>
<protein>
    <submittedName>
        <fullName evidence="3">Uncharacterized protein</fullName>
    </submittedName>
</protein>
<evidence type="ECO:0000313" key="4">
    <source>
        <dbReference type="Proteomes" id="UP000222531"/>
    </source>
</evidence>
<reference evidence="3 4" key="1">
    <citation type="journal article" date="2017" name="Biochemistry">
        <title>Identification of the Biosynthetic Pathway for the Antibiotic Bicyclomycin.</title>
        <authorList>
            <person name="Patteson J."/>
            <person name="Cai W."/>
            <person name="Johnson R.A."/>
            <person name="Santa Maria K."/>
            <person name="Li B."/>
        </authorList>
    </citation>
    <scope>NUCLEOTIDE SEQUENCE [LARGE SCALE GENOMIC DNA]</scope>
    <source>
        <strain evidence="3 4">ATCC 21532</strain>
    </source>
</reference>
<feature type="region of interest" description="Disordered" evidence="1">
    <location>
        <begin position="1"/>
        <end position="31"/>
    </location>
</feature>
<feature type="transmembrane region" description="Helical" evidence="2">
    <location>
        <begin position="36"/>
        <end position="54"/>
    </location>
</feature>